<comment type="catalytic activity">
    <reaction evidence="1">
        <text>a long-chain fatty acyl-CoA + 2 NADPH + 2 H(+) = a long-chain primary fatty alcohol + 2 NADP(+) + CoA</text>
        <dbReference type="Rhea" id="RHEA:52716"/>
        <dbReference type="ChEBI" id="CHEBI:15378"/>
        <dbReference type="ChEBI" id="CHEBI:57287"/>
        <dbReference type="ChEBI" id="CHEBI:57783"/>
        <dbReference type="ChEBI" id="CHEBI:58349"/>
        <dbReference type="ChEBI" id="CHEBI:77396"/>
        <dbReference type="ChEBI" id="CHEBI:83139"/>
        <dbReference type="EC" id="1.2.1.84"/>
    </reaction>
</comment>
<dbReference type="GO" id="GO:0006629">
    <property type="term" value="P:lipid metabolic process"/>
    <property type="evidence" value="ECO:0007669"/>
    <property type="project" value="UniProtKB-KW"/>
</dbReference>
<dbReference type="InterPro" id="IPR013120">
    <property type="entry name" value="FAR_NAD-bd"/>
</dbReference>
<reference evidence="3 4" key="1">
    <citation type="journal article" date="2005" name="Nature">
        <title>The map-based sequence of the rice genome.</title>
        <authorList>
            <consortium name="International rice genome sequencing project (IRGSP)"/>
            <person name="Matsumoto T."/>
            <person name="Wu J."/>
            <person name="Kanamori H."/>
            <person name="Katayose Y."/>
            <person name="Fujisawa M."/>
            <person name="Namiki N."/>
            <person name="Mizuno H."/>
            <person name="Yamamoto K."/>
            <person name="Antonio B.A."/>
            <person name="Baba T."/>
            <person name="Sakata K."/>
            <person name="Nagamura Y."/>
            <person name="Aoki H."/>
            <person name="Arikawa K."/>
            <person name="Arita K."/>
            <person name="Bito T."/>
            <person name="Chiden Y."/>
            <person name="Fujitsuka N."/>
            <person name="Fukunaka R."/>
            <person name="Hamada M."/>
            <person name="Harada C."/>
            <person name="Hayashi A."/>
            <person name="Hijishita S."/>
            <person name="Honda M."/>
            <person name="Hosokawa S."/>
            <person name="Ichikawa Y."/>
            <person name="Idonuma A."/>
            <person name="Iijima M."/>
            <person name="Ikeda M."/>
            <person name="Ikeno M."/>
            <person name="Ito K."/>
            <person name="Ito S."/>
            <person name="Ito T."/>
            <person name="Ito Y."/>
            <person name="Ito Y."/>
            <person name="Iwabuchi A."/>
            <person name="Kamiya K."/>
            <person name="Karasawa W."/>
            <person name="Kurita K."/>
            <person name="Katagiri S."/>
            <person name="Kikuta A."/>
            <person name="Kobayashi H."/>
            <person name="Kobayashi N."/>
            <person name="Machita K."/>
            <person name="Maehara T."/>
            <person name="Masukawa M."/>
            <person name="Mizubayashi T."/>
            <person name="Mukai Y."/>
            <person name="Nagasaki H."/>
            <person name="Nagata Y."/>
            <person name="Naito S."/>
            <person name="Nakashima M."/>
            <person name="Nakama Y."/>
            <person name="Nakamichi Y."/>
            <person name="Nakamura M."/>
            <person name="Meguro A."/>
            <person name="Negishi M."/>
            <person name="Ohta I."/>
            <person name="Ohta T."/>
            <person name="Okamoto M."/>
            <person name="Ono N."/>
            <person name="Saji S."/>
            <person name="Sakaguchi M."/>
            <person name="Sakai K."/>
            <person name="Shibata M."/>
            <person name="Shimokawa T."/>
            <person name="Song J."/>
            <person name="Takazaki Y."/>
            <person name="Terasawa K."/>
            <person name="Tsugane M."/>
            <person name="Tsuji K."/>
            <person name="Ueda S."/>
            <person name="Waki K."/>
            <person name="Yamagata H."/>
            <person name="Yamamoto M."/>
            <person name="Yamamoto S."/>
            <person name="Yamane H."/>
            <person name="Yoshiki S."/>
            <person name="Yoshihara R."/>
            <person name="Yukawa K."/>
            <person name="Zhong H."/>
            <person name="Yano M."/>
            <person name="Yuan Q."/>
            <person name="Ouyang S."/>
            <person name="Liu J."/>
            <person name="Jones K.M."/>
            <person name="Gansberger K."/>
            <person name="Moffat K."/>
            <person name="Hill J."/>
            <person name="Bera J."/>
            <person name="Fadrosh D."/>
            <person name="Jin S."/>
            <person name="Johri S."/>
            <person name="Kim M."/>
            <person name="Overton L."/>
            <person name="Reardon M."/>
            <person name="Tsitrin T."/>
            <person name="Vuong H."/>
            <person name="Weaver B."/>
            <person name="Ciecko A."/>
            <person name="Tallon L."/>
            <person name="Jackson J."/>
            <person name="Pai G."/>
            <person name="Aken S.V."/>
            <person name="Utterback T."/>
            <person name="Reidmuller S."/>
            <person name="Feldblyum T."/>
            <person name="Hsiao J."/>
            <person name="Zismann V."/>
            <person name="Iobst S."/>
            <person name="de Vazeille A.R."/>
            <person name="Buell C.R."/>
            <person name="Ying K."/>
            <person name="Li Y."/>
            <person name="Lu T."/>
            <person name="Huang Y."/>
            <person name="Zhao Q."/>
            <person name="Feng Q."/>
            <person name="Zhang L."/>
            <person name="Zhu J."/>
            <person name="Weng Q."/>
            <person name="Mu J."/>
            <person name="Lu Y."/>
            <person name="Fan D."/>
            <person name="Liu Y."/>
            <person name="Guan J."/>
            <person name="Zhang Y."/>
            <person name="Yu S."/>
            <person name="Liu X."/>
            <person name="Zhang Y."/>
            <person name="Hong G."/>
            <person name="Han B."/>
            <person name="Choisne N."/>
            <person name="Demange N."/>
            <person name="Orjeda G."/>
            <person name="Samain S."/>
            <person name="Cattolico L."/>
            <person name="Pelletier E."/>
            <person name="Couloux A."/>
            <person name="Segurens B."/>
            <person name="Wincker P."/>
            <person name="D'Hont A."/>
            <person name="Scarpelli C."/>
            <person name="Weissenbach J."/>
            <person name="Salanoubat M."/>
            <person name="Quetier F."/>
            <person name="Yu Y."/>
            <person name="Kim H.R."/>
            <person name="Rambo T."/>
            <person name="Currie J."/>
            <person name="Collura K."/>
            <person name="Luo M."/>
            <person name="Yang T."/>
            <person name="Ammiraju J.S.S."/>
            <person name="Engler F."/>
            <person name="Soderlund C."/>
            <person name="Wing R.A."/>
            <person name="Palmer L.E."/>
            <person name="de la Bastide M."/>
            <person name="Spiegel L."/>
            <person name="Nascimento L."/>
            <person name="Zutavern T."/>
            <person name="O'Shaughnessy A."/>
            <person name="Dike S."/>
            <person name="Dedhia N."/>
            <person name="Preston R."/>
            <person name="Balija V."/>
            <person name="McCombie W.R."/>
            <person name="Chow T."/>
            <person name="Chen H."/>
            <person name="Chung M."/>
            <person name="Chen C."/>
            <person name="Shaw J."/>
            <person name="Wu H."/>
            <person name="Hsiao K."/>
            <person name="Chao Y."/>
            <person name="Chu M."/>
            <person name="Cheng C."/>
            <person name="Hour A."/>
            <person name="Lee P."/>
            <person name="Lin S."/>
            <person name="Lin Y."/>
            <person name="Liou J."/>
            <person name="Liu S."/>
            <person name="Hsing Y."/>
            <person name="Raghuvanshi S."/>
            <person name="Mohanty A."/>
            <person name="Bharti A.K."/>
            <person name="Gaur A."/>
            <person name="Gupta V."/>
            <person name="Kumar D."/>
            <person name="Ravi V."/>
            <person name="Vij S."/>
            <person name="Kapur A."/>
            <person name="Khurana P."/>
            <person name="Khurana P."/>
            <person name="Khurana J.P."/>
            <person name="Tyagi A.K."/>
            <person name="Gaikwad K."/>
            <person name="Singh A."/>
            <person name="Dalal V."/>
            <person name="Srivastava S."/>
            <person name="Dixit A."/>
            <person name="Pal A.K."/>
            <person name="Ghazi I.A."/>
            <person name="Yadav M."/>
            <person name="Pandit A."/>
            <person name="Bhargava A."/>
            <person name="Sureshbabu K."/>
            <person name="Batra K."/>
            <person name="Sharma T.R."/>
            <person name="Mohapatra T."/>
            <person name="Singh N.K."/>
            <person name="Messing J."/>
            <person name="Nelson A.B."/>
            <person name="Fuks G."/>
            <person name="Kavchok S."/>
            <person name="Keizer G."/>
            <person name="Linton E."/>
            <person name="Llaca V."/>
            <person name="Song R."/>
            <person name="Tanyolac B."/>
            <person name="Young S."/>
            <person name="Ho-Il K."/>
            <person name="Hahn J.H."/>
            <person name="Sangsakoo G."/>
            <person name="Vanavichit A."/>
            <person name="de Mattos Luiz.A.T."/>
            <person name="Zimmer P.D."/>
            <person name="Malone G."/>
            <person name="Dellagostin O."/>
            <person name="de Oliveira A.C."/>
            <person name="Bevan M."/>
            <person name="Bancroft I."/>
            <person name="Minx P."/>
            <person name="Cordum H."/>
            <person name="Wilson R."/>
            <person name="Cheng Z."/>
            <person name="Jin W."/>
            <person name="Jiang J."/>
            <person name="Leong S.A."/>
            <person name="Iwama H."/>
            <person name="Gojobori T."/>
            <person name="Itoh T."/>
            <person name="Niimura Y."/>
            <person name="Fujii Y."/>
            <person name="Habara T."/>
            <person name="Sakai H."/>
            <person name="Sato Y."/>
            <person name="Wilson G."/>
            <person name="Kumar K."/>
            <person name="McCouch S."/>
            <person name="Juretic N."/>
            <person name="Hoen D."/>
            <person name="Wright S."/>
            <person name="Bruskiewich R."/>
            <person name="Bureau T."/>
            <person name="Miyao A."/>
            <person name="Hirochika H."/>
            <person name="Nishikawa T."/>
            <person name="Kadowaki K."/>
            <person name="Sugiura M."/>
            <person name="Burr B."/>
            <person name="Sasaki T."/>
        </authorList>
    </citation>
    <scope>NUCLEOTIDE SEQUENCE [LARGE SCALE GENOMIC DNA]</scope>
    <source>
        <strain evidence="4">cv. Nipponbare</strain>
    </source>
</reference>
<keyword evidence="1" id="KW-0521">NADP</keyword>
<sequence length="127" mass="14588">MEPGSIAERFRDRSILITGSTGFLAKMLVEKILRIQPDVRKLYLLVRAPDAAAAKERLLTEEKDYLMFCENNTVHLSTLSSRKKYALYLETSRIKTLGLETLRSYGYPRMSTSSLMVLQRPTLWRGT</sequence>
<dbReference type="PANTHER" id="PTHR11011">
    <property type="entry name" value="MALE STERILITY PROTEIN 2-RELATED"/>
    <property type="match status" value="1"/>
</dbReference>
<accession>C7J129</accession>
<comment type="similarity">
    <text evidence="1">Belongs to the fatty acyl-CoA reductase family.</text>
</comment>
<keyword evidence="1" id="KW-0444">Lipid biosynthesis</keyword>
<dbReference type="Gene3D" id="3.40.50.720">
    <property type="entry name" value="NAD(P)-binding Rossmann-like Domain"/>
    <property type="match status" value="1"/>
</dbReference>
<dbReference type="Pfam" id="PF07993">
    <property type="entry name" value="NAD_binding_4"/>
    <property type="match status" value="1"/>
</dbReference>
<dbReference type="AlphaFoldDB" id="C7J129"/>
<dbReference type="Proteomes" id="UP000000763">
    <property type="component" value="Chromosome 4"/>
</dbReference>
<feature type="domain" description="Thioester reductase (TE)" evidence="2">
    <location>
        <begin position="17"/>
        <end position="71"/>
    </location>
</feature>
<reference evidence="4" key="2">
    <citation type="journal article" date="2008" name="Nucleic Acids Res.">
        <title>The rice annotation project database (RAP-DB): 2008 update.</title>
        <authorList>
            <consortium name="The rice annotation project (RAP)"/>
        </authorList>
    </citation>
    <scope>GENOME REANNOTATION</scope>
    <source>
        <strain evidence="4">cv. Nipponbare</strain>
    </source>
</reference>
<dbReference type="EC" id="1.2.1.84" evidence="1"/>
<organism evidence="3 4">
    <name type="scientific">Oryza sativa subsp. japonica</name>
    <name type="common">Rice</name>
    <dbReference type="NCBI Taxonomy" id="39947"/>
    <lineage>
        <taxon>Eukaryota</taxon>
        <taxon>Viridiplantae</taxon>
        <taxon>Streptophyta</taxon>
        <taxon>Embryophyta</taxon>
        <taxon>Tracheophyta</taxon>
        <taxon>Spermatophyta</taxon>
        <taxon>Magnoliopsida</taxon>
        <taxon>Liliopsida</taxon>
        <taxon>Poales</taxon>
        <taxon>Poaceae</taxon>
        <taxon>BOP clade</taxon>
        <taxon>Oryzoideae</taxon>
        <taxon>Oryzeae</taxon>
        <taxon>Oryzinae</taxon>
        <taxon>Oryza</taxon>
        <taxon>Oryza sativa</taxon>
    </lineage>
</organism>
<dbReference type="InterPro" id="IPR036291">
    <property type="entry name" value="NAD(P)-bd_dom_sf"/>
</dbReference>
<keyword evidence="1" id="KW-0560">Oxidoreductase</keyword>
<dbReference type="GO" id="GO:0080019">
    <property type="term" value="F:alcohol-forming very long-chain fatty acyl-CoA reductase activity"/>
    <property type="evidence" value="ECO:0007669"/>
    <property type="project" value="InterPro"/>
</dbReference>
<comment type="function">
    <text evidence="1">Catalyzes the reduction of fatty acyl-CoA to fatty alcohols.</text>
</comment>
<dbReference type="GO" id="GO:0102965">
    <property type="term" value="F:alcohol-forming long-chain fatty acyl-CoA reductase activity"/>
    <property type="evidence" value="ECO:0007669"/>
    <property type="project" value="UniProtKB-EC"/>
</dbReference>
<evidence type="ECO:0000259" key="2">
    <source>
        <dbReference type="Pfam" id="PF07993"/>
    </source>
</evidence>
<dbReference type="KEGG" id="dosa:Os04g0355300"/>
<name>C7J129_ORYSJ</name>
<evidence type="ECO:0000313" key="3">
    <source>
        <dbReference type="EMBL" id="BAH92618.1"/>
    </source>
</evidence>
<dbReference type="PANTHER" id="PTHR11011:SF57">
    <property type="entry name" value="FATTY ACYL-COA REDUCTASE"/>
    <property type="match status" value="1"/>
</dbReference>
<dbReference type="EMBL" id="AP008210">
    <property type="protein sequence ID" value="BAH92618.1"/>
    <property type="molecule type" value="Genomic_DNA"/>
</dbReference>
<keyword evidence="1" id="KW-0443">Lipid metabolism</keyword>
<dbReference type="SUPFAM" id="SSF51735">
    <property type="entry name" value="NAD(P)-binding Rossmann-fold domains"/>
    <property type="match status" value="1"/>
</dbReference>
<evidence type="ECO:0000256" key="1">
    <source>
        <dbReference type="RuleBase" id="RU363097"/>
    </source>
</evidence>
<gene>
    <name evidence="3" type="ordered locus">Os04g0355300</name>
</gene>
<proteinExistence type="inferred from homology"/>
<dbReference type="InterPro" id="IPR026055">
    <property type="entry name" value="FAR"/>
</dbReference>
<protein>
    <recommendedName>
        <fullName evidence="1">Fatty acyl-CoA reductase</fullName>
        <ecNumber evidence="1">1.2.1.84</ecNumber>
    </recommendedName>
</protein>
<evidence type="ECO:0000313" key="4">
    <source>
        <dbReference type="Proteomes" id="UP000000763"/>
    </source>
</evidence>